<accession>A0ABV7XY66</accession>
<evidence type="ECO:0000313" key="2">
    <source>
        <dbReference type="Proteomes" id="UP001595735"/>
    </source>
</evidence>
<proteinExistence type="predicted"/>
<dbReference type="Proteomes" id="UP001595735">
    <property type="component" value="Unassembled WGS sequence"/>
</dbReference>
<gene>
    <name evidence="1" type="ORF">ACFONJ_12645</name>
</gene>
<sequence>MKNKEMAVESGRMKGGNLQGIEEFFQSNDLIAVKGMLSFIMQYAVNGKDWLKEEPSVVLKFYESLRLLIHEGDRISRKAGKWKVKEGEGVGSLLMMGALSHEEYENPLLVFERAFEEYNVREFDYFISGIVYYSLRVYRYGPEGNLVGPYIHLNRMLDAAYIILQRGIQKRKNGGGKNKKRNKRK</sequence>
<comment type="caution">
    <text evidence="1">The sequence shown here is derived from an EMBL/GenBank/DDBJ whole genome shotgun (WGS) entry which is preliminary data.</text>
</comment>
<dbReference type="EMBL" id="JBHRYO010000002">
    <property type="protein sequence ID" value="MFC3756820.1"/>
    <property type="molecule type" value="Genomic_DNA"/>
</dbReference>
<evidence type="ECO:0000313" key="1">
    <source>
        <dbReference type="EMBL" id="MFC3756820.1"/>
    </source>
</evidence>
<keyword evidence="2" id="KW-1185">Reference proteome</keyword>
<reference evidence="2" key="1">
    <citation type="journal article" date="2019" name="Int. J. Syst. Evol. Microbiol.">
        <title>The Global Catalogue of Microorganisms (GCM) 10K type strain sequencing project: providing services to taxonomists for standard genome sequencing and annotation.</title>
        <authorList>
            <consortium name="The Broad Institute Genomics Platform"/>
            <consortium name="The Broad Institute Genome Sequencing Center for Infectious Disease"/>
            <person name="Wu L."/>
            <person name="Ma J."/>
        </authorList>
    </citation>
    <scope>NUCLEOTIDE SEQUENCE [LARGE SCALE GENOMIC DNA]</scope>
    <source>
        <strain evidence="2">CECT 7798</strain>
    </source>
</reference>
<protein>
    <submittedName>
        <fullName evidence="1">Uncharacterized protein</fullName>
    </submittedName>
</protein>
<dbReference type="RefSeq" id="WP_290297563.1">
    <property type="nucleotide sequence ID" value="NZ_JAUFQR010000001.1"/>
</dbReference>
<organism evidence="1 2">
    <name type="scientific">Chryseobacterium tructae</name>
    <dbReference type="NCBI Taxonomy" id="1037380"/>
    <lineage>
        <taxon>Bacteria</taxon>
        <taxon>Pseudomonadati</taxon>
        <taxon>Bacteroidota</taxon>
        <taxon>Flavobacteriia</taxon>
        <taxon>Flavobacteriales</taxon>
        <taxon>Weeksellaceae</taxon>
        <taxon>Chryseobacterium group</taxon>
        <taxon>Chryseobacterium</taxon>
    </lineage>
</organism>
<name>A0ABV7XY66_9FLAO</name>